<dbReference type="Gene3D" id="3.40.50.300">
    <property type="entry name" value="P-loop containing nucleotide triphosphate hydrolases"/>
    <property type="match status" value="1"/>
</dbReference>
<dbReference type="AlphaFoldDB" id="A0A936F220"/>
<dbReference type="EMBL" id="JADKCH010000005">
    <property type="protein sequence ID" value="MBK8572576.1"/>
    <property type="molecule type" value="Genomic_DNA"/>
</dbReference>
<dbReference type="Pfam" id="PF00005">
    <property type="entry name" value="ABC_tran"/>
    <property type="match status" value="1"/>
</dbReference>
<dbReference type="InterPro" id="IPR005116">
    <property type="entry name" value="Transp-assoc_OB_typ1"/>
</dbReference>
<comment type="caution">
    <text evidence="8">The sequence shown here is derived from an EMBL/GenBank/DDBJ whole genome shotgun (WGS) entry which is preliminary data.</text>
</comment>
<proteinExistence type="predicted"/>
<dbReference type="GO" id="GO:0015689">
    <property type="term" value="P:molybdate ion transport"/>
    <property type="evidence" value="ECO:0007669"/>
    <property type="project" value="InterPro"/>
</dbReference>
<evidence type="ECO:0000259" key="6">
    <source>
        <dbReference type="PROSITE" id="PS50893"/>
    </source>
</evidence>
<accession>A0A936F220</accession>
<dbReference type="GO" id="GO:0005524">
    <property type="term" value="F:ATP binding"/>
    <property type="evidence" value="ECO:0007669"/>
    <property type="project" value="UniProtKB-KW"/>
</dbReference>
<sequence length="372" mass="39951">MSRERILEARDLVVHRGPLKVLEIPDLDLRTGEVLALMGPNGAGKTTLMLTLAGLLAPSAGSVTFKGATLQNKGDRERFRRRTTMVFQDPLLFDTTVAQNIASGLRLRGLSAPERKPRVVAWAERLGLGALLDRPAHQLSGGEAQRTALARAFVLEPEILFLDEPFAALDPQAREELIGDLGHLLAETATTAVIASHDQGEAARLAHRLAVMKEGRILQRGGLRKVTNHPEDPFVAAFVGMETLLKGQVADCREGLLTLRVRKGTGSGEVMALGEAVPGQTVLVGVRPEHVALSLHSDNASSARNTFAGAVTKVIPRGPFFKIELDCGFFLTAFVTAQSLSELELRPGRAVVASFKATAVHLIRTEGLGPEV</sequence>
<dbReference type="Gene3D" id="2.40.50.100">
    <property type="match status" value="1"/>
</dbReference>
<dbReference type="PROSITE" id="PS50893">
    <property type="entry name" value="ABC_TRANSPORTER_2"/>
    <property type="match status" value="1"/>
</dbReference>
<dbReference type="InterPro" id="IPR027417">
    <property type="entry name" value="P-loop_NTPase"/>
</dbReference>
<dbReference type="InterPro" id="IPR050093">
    <property type="entry name" value="ABC_SmlMolc_Importer"/>
</dbReference>
<evidence type="ECO:0000259" key="7">
    <source>
        <dbReference type="PROSITE" id="PS51866"/>
    </source>
</evidence>
<dbReference type="InterPro" id="IPR008995">
    <property type="entry name" value="Mo/tungstate-bd_C_term_dom"/>
</dbReference>
<dbReference type="Proteomes" id="UP000709959">
    <property type="component" value="Unassembled WGS sequence"/>
</dbReference>
<dbReference type="SUPFAM" id="SSF50331">
    <property type="entry name" value="MOP-like"/>
    <property type="match status" value="1"/>
</dbReference>
<evidence type="ECO:0000256" key="4">
    <source>
        <dbReference type="ARBA" id="ARBA00022840"/>
    </source>
</evidence>
<keyword evidence="2 5" id="KW-0500">Molybdenum</keyword>
<keyword evidence="4 8" id="KW-0067">ATP-binding</keyword>
<evidence type="ECO:0000313" key="9">
    <source>
        <dbReference type="Proteomes" id="UP000709959"/>
    </source>
</evidence>
<dbReference type="SUPFAM" id="SSF52540">
    <property type="entry name" value="P-loop containing nucleoside triphosphate hydrolases"/>
    <property type="match status" value="1"/>
</dbReference>
<evidence type="ECO:0000256" key="5">
    <source>
        <dbReference type="PROSITE-ProRule" id="PRU01213"/>
    </source>
</evidence>
<keyword evidence="3" id="KW-0547">Nucleotide-binding</keyword>
<dbReference type="PROSITE" id="PS51866">
    <property type="entry name" value="MOP"/>
    <property type="match status" value="1"/>
</dbReference>
<keyword evidence="1" id="KW-0813">Transport</keyword>
<gene>
    <name evidence="8" type="ORF">IPN91_07980</name>
</gene>
<feature type="domain" description="Mop" evidence="7">
    <location>
        <begin position="300"/>
        <end position="364"/>
    </location>
</feature>
<evidence type="ECO:0000313" key="8">
    <source>
        <dbReference type="EMBL" id="MBK8572576.1"/>
    </source>
</evidence>
<dbReference type="InterPro" id="IPR003439">
    <property type="entry name" value="ABC_transporter-like_ATP-bd"/>
</dbReference>
<dbReference type="Pfam" id="PF03459">
    <property type="entry name" value="TOBE"/>
    <property type="match status" value="1"/>
</dbReference>
<feature type="domain" description="ABC transporter" evidence="6">
    <location>
        <begin position="7"/>
        <end position="239"/>
    </location>
</feature>
<dbReference type="PANTHER" id="PTHR42781">
    <property type="entry name" value="SPERMIDINE/PUTRESCINE IMPORT ATP-BINDING PROTEIN POTA"/>
    <property type="match status" value="1"/>
</dbReference>
<name>A0A936F220_9BACT</name>
<evidence type="ECO:0000256" key="2">
    <source>
        <dbReference type="ARBA" id="ARBA00022505"/>
    </source>
</evidence>
<dbReference type="InterPro" id="IPR004606">
    <property type="entry name" value="Mop_domain"/>
</dbReference>
<protein>
    <submittedName>
        <fullName evidence="8">ABC transporter ATP-binding protein</fullName>
    </submittedName>
</protein>
<dbReference type="GO" id="GO:0016887">
    <property type="term" value="F:ATP hydrolysis activity"/>
    <property type="evidence" value="ECO:0007669"/>
    <property type="project" value="InterPro"/>
</dbReference>
<dbReference type="InterPro" id="IPR003593">
    <property type="entry name" value="AAA+_ATPase"/>
</dbReference>
<dbReference type="SMART" id="SM00382">
    <property type="entry name" value="AAA"/>
    <property type="match status" value="1"/>
</dbReference>
<evidence type="ECO:0000256" key="1">
    <source>
        <dbReference type="ARBA" id="ARBA00022448"/>
    </source>
</evidence>
<evidence type="ECO:0000256" key="3">
    <source>
        <dbReference type="ARBA" id="ARBA00022741"/>
    </source>
</evidence>
<dbReference type="PANTHER" id="PTHR42781:SF4">
    <property type="entry name" value="SPERMIDINE_PUTRESCINE IMPORT ATP-BINDING PROTEIN POTA"/>
    <property type="match status" value="1"/>
</dbReference>
<organism evidence="8 9">
    <name type="scientific">Candidatus Geothrix odensensis</name>
    <dbReference type="NCBI Taxonomy" id="2954440"/>
    <lineage>
        <taxon>Bacteria</taxon>
        <taxon>Pseudomonadati</taxon>
        <taxon>Acidobacteriota</taxon>
        <taxon>Holophagae</taxon>
        <taxon>Holophagales</taxon>
        <taxon>Holophagaceae</taxon>
        <taxon>Geothrix</taxon>
    </lineage>
</organism>
<reference evidence="8 9" key="1">
    <citation type="submission" date="2020-10" db="EMBL/GenBank/DDBJ databases">
        <title>Connecting structure to function with the recovery of over 1000 high-quality activated sludge metagenome-assembled genomes encoding full-length rRNA genes using long-read sequencing.</title>
        <authorList>
            <person name="Singleton C.M."/>
            <person name="Petriglieri F."/>
            <person name="Kristensen J.M."/>
            <person name="Kirkegaard R.H."/>
            <person name="Michaelsen T.Y."/>
            <person name="Andersen M.H."/>
            <person name="Karst S.M."/>
            <person name="Dueholm M.S."/>
            <person name="Nielsen P.H."/>
            <person name="Albertsen M."/>
        </authorList>
    </citation>
    <scope>NUCLEOTIDE SEQUENCE [LARGE SCALE GENOMIC DNA]</scope>
    <source>
        <strain evidence="8">OdNE_18-Q3-R46-58_MAXAC.008</strain>
    </source>
</reference>